<protein>
    <submittedName>
        <fullName evidence="2">Uncharacterized protein</fullName>
    </submittedName>
</protein>
<evidence type="ECO:0000313" key="3">
    <source>
        <dbReference type="Proteomes" id="UP000828390"/>
    </source>
</evidence>
<comment type="caution">
    <text evidence="2">The sequence shown here is derived from an EMBL/GenBank/DDBJ whole genome shotgun (WGS) entry which is preliminary data.</text>
</comment>
<sequence length="120" mass="13488">MCLTRHLTEVDRILLRTLQLQNHGRPRGIECPSSNQQRRPPHPSCRSGSSNKIAEEGEVSRNVQYPRRAGTGGGGDDQCFTDHLQQDLADGEVAYILDAVPHHHPPKERQLTAMPELQNY</sequence>
<proteinExistence type="predicted"/>
<feature type="region of interest" description="Disordered" evidence="1">
    <location>
        <begin position="22"/>
        <end position="80"/>
    </location>
</feature>
<evidence type="ECO:0000313" key="2">
    <source>
        <dbReference type="EMBL" id="KAH3862956.1"/>
    </source>
</evidence>
<name>A0A9D4LRY4_DREPO</name>
<reference evidence="2" key="1">
    <citation type="journal article" date="2019" name="bioRxiv">
        <title>The Genome of the Zebra Mussel, Dreissena polymorpha: A Resource for Invasive Species Research.</title>
        <authorList>
            <person name="McCartney M.A."/>
            <person name="Auch B."/>
            <person name="Kono T."/>
            <person name="Mallez S."/>
            <person name="Zhang Y."/>
            <person name="Obille A."/>
            <person name="Becker A."/>
            <person name="Abrahante J.E."/>
            <person name="Garbe J."/>
            <person name="Badalamenti J.P."/>
            <person name="Herman A."/>
            <person name="Mangelson H."/>
            <person name="Liachko I."/>
            <person name="Sullivan S."/>
            <person name="Sone E.D."/>
            <person name="Koren S."/>
            <person name="Silverstein K.A.T."/>
            <person name="Beckman K.B."/>
            <person name="Gohl D.M."/>
        </authorList>
    </citation>
    <scope>NUCLEOTIDE SEQUENCE</scope>
    <source>
        <strain evidence="2">Duluth1</strain>
        <tissue evidence="2">Whole animal</tissue>
    </source>
</reference>
<reference evidence="2" key="2">
    <citation type="submission" date="2020-11" db="EMBL/GenBank/DDBJ databases">
        <authorList>
            <person name="McCartney M.A."/>
            <person name="Auch B."/>
            <person name="Kono T."/>
            <person name="Mallez S."/>
            <person name="Becker A."/>
            <person name="Gohl D.M."/>
            <person name="Silverstein K.A.T."/>
            <person name="Koren S."/>
            <person name="Bechman K.B."/>
            <person name="Herman A."/>
            <person name="Abrahante J.E."/>
            <person name="Garbe J."/>
        </authorList>
    </citation>
    <scope>NUCLEOTIDE SEQUENCE</scope>
    <source>
        <strain evidence="2">Duluth1</strain>
        <tissue evidence="2">Whole animal</tissue>
    </source>
</reference>
<dbReference type="Proteomes" id="UP000828390">
    <property type="component" value="Unassembled WGS sequence"/>
</dbReference>
<dbReference type="EMBL" id="JAIWYP010000002">
    <property type="protein sequence ID" value="KAH3862956.1"/>
    <property type="molecule type" value="Genomic_DNA"/>
</dbReference>
<keyword evidence="3" id="KW-1185">Reference proteome</keyword>
<evidence type="ECO:0000256" key="1">
    <source>
        <dbReference type="SAM" id="MobiDB-lite"/>
    </source>
</evidence>
<accession>A0A9D4LRY4</accession>
<organism evidence="2 3">
    <name type="scientific">Dreissena polymorpha</name>
    <name type="common">Zebra mussel</name>
    <name type="synonym">Mytilus polymorpha</name>
    <dbReference type="NCBI Taxonomy" id="45954"/>
    <lineage>
        <taxon>Eukaryota</taxon>
        <taxon>Metazoa</taxon>
        <taxon>Spiralia</taxon>
        <taxon>Lophotrochozoa</taxon>
        <taxon>Mollusca</taxon>
        <taxon>Bivalvia</taxon>
        <taxon>Autobranchia</taxon>
        <taxon>Heteroconchia</taxon>
        <taxon>Euheterodonta</taxon>
        <taxon>Imparidentia</taxon>
        <taxon>Neoheterodontei</taxon>
        <taxon>Myida</taxon>
        <taxon>Dreissenoidea</taxon>
        <taxon>Dreissenidae</taxon>
        <taxon>Dreissena</taxon>
    </lineage>
</organism>
<dbReference type="AlphaFoldDB" id="A0A9D4LRY4"/>
<gene>
    <name evidence="2" type="ORF">DPMN_025931</name>
</gene>